<dbReference type="GO" id="GO:0015297">
    <property type="term" value="F:antiporter activity"/>
    <property type="evidence" value="ECO:0007669"/>
    <property type="project" value="InterPro"/>
</dbReference>
<keyword evidence="2" id="KW-0813">Transport</keyword>
<evidence type="ECO:0000313" key="9">
    <source>
        <dbReference type="EMBL" id="RYS78286.1"/>
    </source>
</evidence>
<sequence>MTASKSKKNKYEIDMCNGTVLDKLISFSIPLMLSSILQLLFNAVDIVVVGRFSGSRALAAVGSTTALINVFTNLFIGVSLGANVLAARFYATKQEKQMSETVHTAVTFALISGIVMVFVGLFFSKAALLLMDTPSDVIGQSALYMRIYFAGMPFFMLYNYGAAILRAVGDTKRPLFFLIIAGIVNAALNLFLVIVLHLGVAGVAIATVIAQMISCLLVLRCLYRSDGSYQLRFSAMTIKWIYLKQIFQVGIPAGIQSTVINFSNVLLQSSVNSFGSIAMAGYTAANNIFGFLYAAANSITQACMSFTSQNYGAGKWKRMDKVLRNCILLSVVVSLILGGGSYLFGPELLKIYTSDPKVIQCGMEILLYTTVTYFMCGLMDLFPGALRGMGYSAIPMLLSIIGTVGTRIVWIFMIFPRHRSLDVLFISYPASWLITIILQVICYFFVRKRIHNPLP</sequence>
<feature type="transmembrane region" description="Helical" evidence="7">
    <location>
        <begin position="365"/>
        <end position="382"/>
    </location>
</feature>
<dbReference type="AlphaFoldDB" id="A0A174DZD9"/>
<evidence type="ECO:0000256" key="2">
    <source>
        <dbReference type="ARBA" id="ARBA00022448"/>
    </source>
</evidence>
<evidence type="ECO:0000256" key="3">
    <source>
        <dbReference type="ARBA" id="ARBA00022475"/>
    </source>
</evidence>
<keyword evidence="6 7" id="KW-0472">Membrane</keyword>
<feature type="transmembrane region" description="Helical" evidence="7">
    <location>
        <begin position="202"/>
        <end position="223"/>
    </location>
</feature>
<comment type="subcellular location">
    <subcellularLocation>
        <location evidence="1">Cell membrane</location>
        <topology evidence="1">Multi-pass membrane protein</topology>
    </subcellularLocation>
</comment>
<dbReference type="CDD" id="cd13138">
    <property type="entry name" value="MATE_yoeA_like"/>
    <property type="match status" value="1"/>
</dbReference>
<dbReference type="Proteomes" id="UP000095787">
    <property type="component" value="Unassembled WGS sequence"/>
</dbReference>
<dbReference type="RefSeq" id="WP_004847892.1">
    <property type="nucleotide sequence ID" value="NZ_AP028249.1"/>
</dbReference>
<dbReference type="PIRSF" id="PIRSF006603">
    <property type="entry name" value="DinF"/>
    <property type="match status" value="1"/>
</dbReference>
<reference evidence="9 11" key="2">
    <citation type="journal article" date="2019" name="Science, e1252229">
        <title>Invertible promoters mediate bacterial phase variation, antibiotic resistance, and host adaptation in the gut.</title>
        <authorList>
            <person name="Jiang X."/>
            <person name="Hall A.B."/>
            <person name="Arthur T.D."/>
            <person name="Plichta D.R."/>
            <person name="Covington C.T."/>
            <person name="Poyet M."/>
            <person name="Crothers J."/>
            <person name="Moses P.L."/>
            <person name="Tolonen A.C."/>
            <person name="Vlamakis H."/>
            <person name="Alm E.J."/>
            <person name="Xavier R.J."/>
        </authorList>
    </citation>
    <scope>NUCLEOTIDE SEQUENCE [LARGE SCALE GENOMIC DNA]</scope>
    <source>
        <strain evidence="11">aa_0143</strain>
        <strain evidence="9">Aa_0143</strain>
    </source>
</reference>
<evidence type="ECO:0000256" key="5">
    <source>
        <dbReference type="ARBA" id="ARBA00022989"/>
    </source>
</evidence>
<evidence type="ECO:0000313" key="8">
    <source>
        <dbReference type="EMBL" id="CUO29556.1"/>
    </source>
</evidence>
<evidence type="ECO:0000313" key="11">
    <source>
        <dbReference type="Proteomes" id="UP000292665"/>
    </source>
</evidence>
<dbReference type="Pfam" id="PF01554">
    <property type="entry name" value="MatE"/>
    <property type="match status" value="2"/>
</dbReference>
<dbReference type="InterPro" id="IPR048279">
    <property type="entry name" value="MdtK-like"/>
</dbReference>
<proteinExistence type="predicted"/>
<dbReference type="NCBIfam" id="TIGR00797">
    <property type="entry name" value="matE"/>
    <property type="match status" value="1"/>
</dbReference>
<dbReference type="PANTHER" id="PTHR43549:SF3">
    <property type="entry name" value="MULTIDRUG RESISTANCE PROTEIN YPNP-RELATED"/>
    <property type="match status" value="1"/>
</dbReference>
<feature type="transmembrane region" description="Helical" evidence="7">
    <location>
        <begin position="175"/>
        <end position="196"/>
    </location>
</feature>
<dbReference type="GeneID" id="97330370"/>
<dbReference type="PANTHER" id="PTHR43549">
    <property type="entry name" value="MULTIDRUG RESISTANCE PROTEIN YPNP-RELATED"/>
    <property type="match status" value="1"/>
</dbReference>
<name>A0A174DZD9_9FIRM</name>
<keyword evidence="5 7" id="KW-1133">Transmembrane helix</keyword>
<evidence type="ECO:0000256" key="6">
    <source>
        <dbReference type="ARBA" id="ARBA00023136"/>
    </source>
</evidence>
<feature type="transmembrane region" description="Helical" evidence="7">
    <location>
        <begin position="31"/>
        <end position="54"/>
    </location>
</feature>
<evidence type="ECO:0000256" key="1">
    <source>
        <dbReference type="ARBA" id="ARBA00004651"/>
    </source>
</evidence>
<feature type="transmembrane region" description="Helical" evidence="7">
    <location>
        <begin position="394"/>
        <end position="413"/>
    </location>
</feature>
<dbReference type="EMBL" id="RCYR01000026">
    <property type="protein sequence ID" value="RYS78286.1"/>
    <property type="molecule type" value="Genomic_DNA"/>
</dbReference>
<dbReference type="InterPro" id="IPR052031">
    <property type="entry name" value="Membrane_Transporter-Flippase"/>
</dbReference>
<evidence type="ECO:0000256" key="4">
    <source>
        <dbReference type="ARBA" id="ARBA00022692"/>
    </source>
</evidence>
<keyword evidence="4 7" id="KW-0812">Transmembrane</keyword>
<evidence type="ECO:0000313" key="10">
    <source>
        <dbReference type="Proteomes" id="UP000095787"/>
    </source>
</evidence>
<feature type="transmembrane region" description="Helical" evidence="7">
    <location>
        <begin position="143"/>
        <end position="163"/>
    </location>
</feature>
<dbReference type="GO" id="GO:0042910">
    <property type="term" value="F:xenobiotic transmembrane transporter activity"/>
    <property type="evidence" value="ECO:0007669"/>
    <property type="project" value="InterPro"/>
</dbReference>
<gene>
    <name evidence="8" type="primary">mepA_7</name>
    <name evidence="9" type="ORF">EAI93_11360</name>
    <name evidence="8" type="ORF">ERS852456_02149</name>
</gene>
<feature type="transmembrane region" description="Helical" evidence="7">
    <location>
        <begin position="66"/>
        <end position="90"/>
    </location>
</feature>
<feature type="transmembrane region" description="Helical" evidence="7">
    <location>
        <begin position="425"/>
        <end position="446"/>
    </location>
</feature>
<feature type="transmembrane region" description="Helical" evidence="7">
    <location>
        <begin position="326"/>
        <end position="345"/>
    </location>
</feature>
<protein>
    <submittedName>
        <fullName evidence="9">MATE family efflux transporter</fullName>
    </submittedName>
    <submittedName>
        <fullName evidence="8">Staphylococcal virulence regulator protein A</fullName>
    </submittedName>
</protein>
<dbReference type="EMBL" id="CYZO01000030">
    <property type="protein sequence ID" value="CUO29556.1"/>
    <property type="molecule type" value="Genomic_DNA"/>
</dbReference>
<dbReference type="InterPro" id="IPR002528">
    <property type="entry name" value="MATE_fam"/>
</dbReference>
<dbReference type="Proteomes" id="UP000292665">
    <property type="component" value="Unassembled WGS sequence"/>
</dbReference>
<organism evidence="8 10">
    <name type="scientific">[Ruminococcus] torques</name>
    <dbReference type="NCBI Taxonomy" id="33039"/>
    <lineage>
        <taxon>Bacteria</taxon>
        <taxon>Bacillati</taxon>
        <taxon>Bacillota</taxon>
        <taxon>Clostridia</taxon>
        <taxon>Lachnospirales</taxon>
        <taxon>Lachnospiraceae</taxon>
        <taxon>Mediterraneibacter</taxon>
    </lineage>
</organism>
<keyword evidence="3" id="KW-1003">Cell membrane</keyword>
<feature type="transmembrane region" description="Helical" evidence="7">
    <location>
        <begin position="102"/>
        <end position="123"/>
    </location>
</feature>
<dbReference type="GO" id="GO:0005886">
    <property type="term" value="C:plasma membrane"/>
    <property type="evidence" value="ECO:0007669"/>
    <property type="project" value="UniProtKB-SubCell"/>
</dbReference>
<reference evidence="8 10" key="1">
    <citation type="submission" date="2015-09" db="EMBL/GenBank/DDBJ databases">
        <authorList>
            <consortium name="Pathogen Informatics"/>
        </authorList>
    </citation>
    <scope>NUCLEOTIDE SEQUENCE [LARGE SCALE GENOMIC DNA]</scope>
    <source>
        <strain evidence="8 10">2789STDY5834841</strain>
    </source>
</reference>
<evidence type="ECO:0000256" key="7">
    <source>
        <dbReference type="SAM" id="Phobius"/>
    </source>
</evidence>
<accession>A0A174DZD9</accession>